<evidence type="ECO:0000259" key="5">
    <source>
        <dbReference type="PROSITE" id="PS50931"/>
    </source>
</evidence>
<dbReference type="InterPro" id="IPR036390">
    <property type="entry name" value="WH_DNA-bd_sf"/>
</dbReference>
<feature type="domain" description="HTH lysR-type" evidence="5">
    <location>
        <begin position="1"/>
        <end position="58"/>
    </location>
</feature>
<dbReference type="InterPro" id="IPR005119">
    <property type="entry name" value="LysR_subst-bd"/>
</dbReference>
<dbReference type="PANTHER" id="PTHR30537:SF5">
    <property type="entry name" value="HTH-TYPE TRANSCRIPTIONAL ACTIVATOR TTDR-RELATED"/>
    <property type="match status" value="1"/>
</dbReference>
<comment type="caution">
    <text evidence="6">The sequence shown here is derived from an EMBL/GenBank/DDBJ whole genome shotgun (WGS) entry which is preliminary data.</text>
</comment>
<gene>
    <name evidence="6" type="ORF">O9570_20085</name>
</gene>
<dbReference type="AlphaFoldDB" id="A0A9X3L0K1"/>
<reference evidence="6" key="1">
    <citation type="submission" date="2022-12" db="EMBL/GenBank/DDBJ databases">
        <authorList>
            <person name="Voronina O.L."/>
            <person name="Kunda M.S."/>
            <person name="Ryzhova N."/>
            <person name="Aksenova E.I."/>
        </authorList>
    </citation>
    <scope>NUCLEOTIDE SEQUENCE</scope>
    <source>
        <strain evidence="6">SCCH136:Ach223948</strain>
    </source>
</reference>
<evidence type="ECO:0000256" key="1">
    <source>
        <dbReference type="ARBA" id="ARBA00009437"/>
    </source>
</evidence>
<dbReference type="Gene3D" id="1.10.10.10">
    <property type="entry name" value="Winged helix-like DNA-binding domain superfamily/Winged helix DNA-binding domain"/>
    <property type="match status" value="1"/>
</dbReference>
<dbReference type="Pfam" id="PF00126">
    <property type="entry name" value="HTH_1"/>
    <property type="match status" value="1"/>
</dbReference>
<dbReference type="Pfam" id="PF03466">
    <property type="entry name" value="LysR_substrate"/>
    <property type="match status" value="1"/>
</dbReference>
<dbReference type="InterPro" id="IPR058163">
    <property type="entry name" value="LysR-type_TF_proteobact-type"/>
</dbReference>
<name>A0A9X3L0K1_ALCXX</name>
<dbReference type="InterPro" id="IPR000847">
    <property type="entry name" value="LysR_HTH_N"/>
</dbReference>
<dbReference type="InterPro" id="IPR036388">
    <property type="entry name" value="WH-like_DNA-bd_sf"/>
</dbReference>
<dbReference type="FunFam" id="1.10.10.10:FF:000001">
    <property type="entry name" value="LysR family transcriptional regulator"/>
    <property type="match status" value="1"/>
</dbReference>
<evidence type="ECO:0000256" key="3">
    <source>
        <dbReference type="ARBA" id="ARBA00023125"/>
    </source>
</evidence>
<dbReference type="GO" id="GO:0003677">
    <property type="term" value="F:DNA binding"/>
    <property type="evidence" value="ECO:0007669"/>
    <property type="project" value="UniProtKB-KW"/>
</dbReference>
<dbReference type="SUPFAM" id="SSF46785">
    <property type="entry name" value="Winged helix' DNA-binding domain"/>
    <property type="match status" value="1"/>
</dbReference>
<dbReference type="RefSeq" id="WP_076467198.1">
    <property type="nucleotide sequence ID" value="NZ_JAPZVI010000018.1"/>
</dbReference>
<dbReference type="SUPFAM" id="SSF53850">
    <property type="entry name" value="Periplasmic binding protein-like II"/>
    <property type="match status" value="1"/>
</dbReference>
<sequence length="306" mass="33773">MEELGRIQTFIKVVEAGSFSAAARDTSSTSSVARQIKSLEDELGVRLLNRNTRGISLSEPGRLFYERACKLASDLSNARSEAQSFQQSVKGMLKVSLRVSTGTTVIIPALPGFLEKYPDLSLDITLTDERQDLVANQIDVAVWMGQLPNSEIVARRLIPSQRIVCGAPSYFKRHGIPVTPRELERHSCLLFIAPQYGTTWRFNRDGIHEEVPVTGKLRTGNVLALLSGALSGLGMIMVHEWMVRSQIEAGALVRVLHDYTVSPISTDADLHVVYPSSRGMSLKVRVFVDFLVQLFDGKLATSLSET</sequence>
<keyword evidence="2" id="KW-0805">Transcription regulation</keyword>
<evidence type="ECO:0000313" key="7">
    <source>
        <dbReference type="Proteomes" id="UP001141992"/>
    </source>
</evidence>
<dbReference type="PROSITE" id="PS50931">
    <property type="entry name" value="HTH_LYSR"/>
    <property type="match status" value="1"/>
</dbReference>
<protein>
    <submittedName>
        <fullName evidence="6">LysR family transcriptional regulator</fullName>
    </submittedName>
</protein>
<dbReference type="Proteomes" id="UP001141992">
    <property type="component" value="Unassembled WGS sequence"/>
</dbReference>
<proteinExistence type="inferred from homology"/>
<keyword evidence="4" id="KW-0804">Transcription</keyword>
<dbReference type="GO" id="GO:0003700">
    <property type="term" value="F:DNA-binding transcription factor activity"/>
    <property type="evidence" value="ECO:0007669"/>
    <property type="project" value="InterPro"/>
</dbReference>
<keyword evidence="3" id="KW-0238">DNA-binding</keyword>
<dbReference type="CDD" id="cd08422">
    <property type="entry name" value="PBP2_CrgA_like"/>
    <property type="match status" value="1"/>
</dbReference>
<comment type="similarity">
    <text evidence="1">Belongs to the LysR transcriptional regulatory family.</text>
</comment>
<evidence type="ECO:0000313" key="6">
    <source>
        <dbReference type="EMBL" id="MCZ8403765.1"/>
    </source>
</evidence>
<dbReference type="Gene3D" id="3.40.190.290">
    <property type="match status" value="1"/>
</dbReference>
<dbReference type="PANTHER" id="PTHR30537">
    <property type="entry name" value="HTH-TYPE TRANSCRIPTIONAL REGULATOR"/>
    <property type="match status" value="1"/>
</dbReference>
<dbReference type="EMBL" id="JAPZVI010000018">
    <property type="protein sequence ID" value="MCZ8403765.1"/>
    <property type="molecule type" value="Genomic_DNA"/>
</dbReference>
<organism evidence="6 7">
    <name type="scientific">Alcaligenes xylosoxydans xylosoxydans</name>
    <name type="common">Achromobacter xylosoxidans</name>
    <dbReference type="NCBI Taxonomy" id="85698"/>
    <lineage>
        <taxon>Bacteria</taxon>
        <taxon>Pseudomonadati</taxon>
        <taxon>Pseudomonadota</taxon>
        <taxon>Betaproteobacteria</taxon>
        <taxon>Burkholderiales</taxon>
        <taxon>Alcaligenaceae</taxon>
        <taxon>Achromobacter</taxon>
    </lineage>
</organism>
<evidence type="ECO:0000256" key="4">
    <source>
        <dbReference type="ARBA" id="ARBA00023163"/>
    </source>
</evidence>
<accession>A0A9X3L0K1</accession>
<evidence type="ECO:0000256" key="2">
    <source>
        <dbReference type="ARBA" id="ARBA00023015"/>
    </source>
</evidence>